<proteinExistence type="predicted"/>
<evidence type="ECO:0008006" key="3">
    <source>
        <dbReference type="Google" id="ProtNLM"/>
    </source>
</evidence>
<protein>
    <recommendedName>
        <fullName evidence="3">1,4-alpha-glucan branching enzyme</fullName>
    </recommendedName>
</protein>
<dbReference type="OrthoDB" id="9808866at2"/>
<dbReference type="RefSeq" id="WP_038692763.1">
    <property type="nucleotide sequence ID" value="NZ_CP006986.1"/>
</dbReference>
<organism evidence="1 2">
    <name type="scientific">Rhizobium etli bv. mimosae str. IE4771</name>
    <dbReference type="NCBI Taxonomy" id="1432050"/>
    <lineage>
        <taxon>Bacteria</taxon>
        <taxon>Pseudomonadati</taxon>
        <taxon>Pseudomonadota</taxon>
        <taxon>Alphaproteobacteria</taxon>
        <taxon>Hyphomicrobiales</taxon>
        <taxon>Rhizobiaceae</taxon>
        <taxon>Rhizobium/Agrobacterium group</taxon>
        <taxon>Rhizobium</taxon>
    </lineage>
</organism>
<evidence type="ECO:0000313" key="2">
    <source>
        <dbReference type="Proteomes" id="UP000027180"/>
    </source>
</evidence>
<dbReference type="HOGENOM" id="CLU_151279_1_0_5"/>
<evidence type="ECO:0000313" key="1">
    <source>
        <dbReference type="EMBL" id="AIC28813.1"/>
    </source>
</evidence>
<reference evidence="1 2" key="1">
    <citation type="submission" date="2013-12" db="EMBL/GenBank/DDBJ databases">
        <title>Complete genome sequence of Rhizobium etli bv. mimosae IE4771.</title>
        <authorList>
            <person name="Bustos P."/>
            <person name="Santamaria R.I."/>
            <person name="Lozano L."/>
            <person name="Ormeno-Orrillo E."/>
            <person name="Rogel M.A."/>
            <person name="Romero D."/>
            <person name="Cevallos M.A."/>
            <person name="Martinez-Romero E."/>
            <person name="Gonzalez V."/>
        </authorList>
    </citation>
    <scope>NUCLEOTIDE SEQUENCE [LARGE SCALE GENOMIC DNA]</scope>
    <source>
        <strain evidence="1 2">IE4771</strain>
    </source>
</reference>
<dbReference type="EMBL" id="CP006986">
    <property type="protein sequence ID" value="AIC28813.1"/>
    <property type="molecule type" value="Genomic_DNA"/>
</dbReference>
<dbReference type="Proteomes" id="UP000027180">
    <property type="component" value="Chromosome"/>
</dbReference>
<dbReference type="AlphaFoldDB" id="A0A060I0V3"/>
<gene>
    <name evidence="1" type="ORF">IE4771_CH03743</name>
</gene>
<accession>A0A060I0V3</accession>
<name>A0A060I0V3_RHIET</name>
<dbReference type="KEGG" id="rei:IE4771_CH03743"/>
<sequence length="88" mass="10433">MARFGTTADYNRIRHWIEERGGHPARIKDATDSETVRVDFSSETQEEISWDEFFQGLDGSRRAFLHRTKVDDDRARFGKIVRRKRLPH</sequence>